<name>A0A976IIX4_BRELC</name>
<sequence>MQEVEKAIRESMLVIESTKESCYEIASEVTELLQITFSKPVKDQARSYVVQFIQIIAHAN</sequence>
<evidence type="ECO:0000313" key="2">
    <source>
        <dbReference type="Proteomes" id="UP000294530"/>
    </source>
</evidence>
<dbReference type="Proteomes" id="UP000294530">
    <property type="component" value="Unassembled WGS sequence"/>
</dbReference>
<dbReference type="AlphaFoldDB" id="A0A976IIX4"/>
<reference evidence="1 2" key="1">
    <citation type="journal article" date="2021" name="Genome Biol.">
        <title>AFLAP: assembly-free linkage analysis pipeline using k-mers from genome sequencing data.</title>
        <authorList>
            <person name="Fletcher K."/>
            <person name="Zhang L."/>
            <person name="Gil J."/>
            <person name="Han R."/>
            <person name="Cavanaugh K."/>
            <person name="Michelmore R."/>
        </authorList>
    </citation>
    <scope>NUCLEOTIDE SEQUENCE [LARGE SCALE GENOMIC DNA]</scope>
    <source>
        <strain evidence="1 2">SF5</strain>
    </source>
</reference>
<gene>
    <name evidence="1" type="ORF">CCR75_002752</name>
</gene>
<protein>
    <submittedName>
        <fullName evidence="1">Uncharacterized protein</fullName>
    </submittedName>
</protein>
<organism evidence="1 2">
    <name type="scientific">Bremia lactucae</name>
    <name type="common">Lettuce downy mildew</name>
    <dbReference type="NCBI Taxonomy" id="4779"/>
    <lineage>
        <taxon>Eukaryota</taxon>
        <taxon>Sar</taxon>
        <taxon>Stramenopiles</taxon>
        <taxon>Oomycota</taxon>
        <taxon>Peronosporomycetes</taxon>
        <taxon>Peronosporales</taxon>
        <taxon>Peronosporaceae</taxon>
        <taxon>Bremia</taxon>
    </lineage>
</organism>
<dbReference type="GeneID" id="94346520"/>
<keyword evidence="2" id="KW-1185">Reference proteome</keyword>
<dbReference type="RefSeq" id="XP_067822178.1">
    <property type="nucleotide sequence ID" value="XM_067960849.1"/>
</dbReference>
<dbReference type="KEGG" id="blac:94346520"/>
<comment type="caution">
    <text evidence="1">The sequence shown here is derived from an EMBL/GenBank/DDBJ whole genome shotgun (WGS) entry which is preliminary data.</text>
</comment>
<accession>A0A976IIX4</accession>
<proteinExistence type="predicted"/>
<evidence type="ECO:0000313" key="1">
    <source>
        <dbReference type="EMBL" id="TDH72679.1"/>
    </source>
</evidence>
<dbReference type="EMBL" id="SHOA02000012">
    <property type="protein sequence ID" value="TDH72679.1"/>
    <property type="molecule type" value="Genomic_DNA"/>
</dbReference>